<dbReference type="GO" id="GO:0016491">
    <property type="term" value="F:oxidoreductase activity"/>
    <property type="evidence" value="ECO:0007669"/>
    <property type="project" value="UniProtKB-KW"/>
</dbReference>
<dbReference type="PANTHER" id="PTHR43180">
    <property type="entry name" value="3-OXOACYL-(ACYL-CARRIER-PROTEIN) REDUCTASE (AFU_ORTHOLOGUE AFUA_6G11210)"/>
    <property type="match status" value="1"/>
</dbReference>
<keyword evidence="4" id="KW-0443">Lipid metabolism</keyword>
<geneLocation type="plasmid" evidence="6 7">
    <name>unnamed1</name>
</geneLocation>
<keyword evidence="7" id="KW-1185">Reference proteome</keyword>
<reference evidence="6 7" key="2">
    <citation type="journal article" date="2016" name="Genome Announc.">
        <title>Complete Genome Sequence of Sphingopyxis macrogoltabida Strain 203N (NBRC 111659), a Polyethylene Glycol Degrader.</title>
        <authorList>
            <person name="Ohtsubo Y."/>
            <person name="Nonoyama S."/>
            <person name="Nagata Y."/>
            <person name="Numata M."/>
            <person name="Tsuchikane K."/>
            <person name="Hosoyama A."/>
            <person name="Yamazoe A."/>
            <person name="Tsuda M."/>
            <person name="Fujita N."/>
            <person name="Kawai F."/>
        </authorList>
    </citation>
    <scope>NUCLEOTIDE SEQUENCE [LARGE SCALE GENOMIC DNA]</scope>
    <source>
        <strain evidence="6 7">203N</strain>
    </source>
</reference>
<dbReference type="KEGG" id="smaz:LH19_26390"/>
<dbReference type="PROSITE" id="PS00061">
    <property type="entry name" value="ADH_SHORT"/>
    <property type="match status" value="1"/>
</dbReference>
<dbReference type="EMBL" id="CP013345">
    <property type="protein sequence ID" value="AMU92571.1"/>
    <property type="molecule type" value="Genomic_DNA"/>
</dbReference>
<evidence type="ECO:0000313" key="7">
    <source>
        <dbReference type="Proteomes" id="UP000076088"/>
    </source>
</evidence>
<accession>A0AAC9AYU2</accession>
<dbReference type="PRINTS" id="PR00081">
    <property type="entry name" value="GDHRDH"/>
</dbReference>
<dbReference type="SUPFAM" id="SSF51735">
    <property type="entry name" value="NAD(P)-binding Rossmann-fold domains"/>
    <property type="match status" value="1"/>
</dbReference>
<dbReference type="InterPro" id="IPR002347">
    <property type="entry name" value="SDR_fam"/>
</dbReference>
<organism evidence="6 7">
    <name type="scientific">Sphingopyxis macrogoltabida</name>
    <name type="common">Sphingomonas macrogoltabidus</name>
    <dbReference type="NCBI Taxonomy" id="33050"/>
    <lineage>
        <taxon>Bacteria</taxon>
        <taxon>Pseudomonadati</taxon>
        <taxon>Pseudomonadota</taxon>
        <taxon>Alphaproteobacteria</taxon>
        <taxon>Sphingomonadales</taxon>
        <taxon>Sphingomonadaceae</taxon>
        <taxon>Sphingopyxis</taxon>
    </lineage>
</organism>
<evidence type="ECO:0000256" key="1">
    <source>
        <dbReference type="ARBA" id="ARBA00006484"/>
    </source>
</evidence>
<comment type="similarity">
    <text evidence="1">Belongs to the short-chain dehydrogenases/reductases (SDR) family.</text>
</comment>
<dbReference type="Proteomes" id="UP000076088">
    <property type="component" value="Plasmid unnamed1"/>
</dbReference>
<dbReference type="Gene3D" id="3.40.50.720">
    <property type="entry name" value="NAD(P)-binding Rossmann-like Domain"/>
    <property type="match status" value="1"/>
</dbReference>
<protein>
    <recommendedName>
        <fullName evidence="8">Short-chain dehydrogenase</fullName>
    </recommendedName>
</protein>
<keyword evidence="3" id="KW-0520">NAD</keyword>
<dbReference type="PANTHER" id="PTHR43180:SF28">
    <property type="entry name" value="NAD(P)-BINDING ROSSMANN-FOLD SUPERFAMILY PROTEIN"/>
    <property type="match status" value="1"/>
</dbReference>
<keyword evidence="6" id="KW-0614">Plasmid</keyword>
<reference evidence="7" key="1">
    <citation type="submission" date="2015-11" db="EMBL/GenBank/DDBJ databases">
        <title>Complete genome sequence of a polyethylene-glycol degrader Sphingopyxis macrogoltabida 203N (NBRC 111659).</title>
        <authorList>
            <person name="Yoshiyuki O."/>
            <person name="Shouta N."/>
            <person name="Nagata Y."/>
            <person name="Numata M."/>
            <person name="Tsuchikane K."/>
            <person name="Hosoyama A."/>
            <person name="Yamazoe A."/>
            <person name="Tsuda M."/>
            <person name="Fujita N."/>
            <person name="Kawai F."/>
        </authorList>
    </citation>
    <scope>NUCLEOTIDE SEQUENCE [LARGE SCALE GENOMIC DNA]</scope>
    <source>
        <strain evidence="7">203N</strain>
        <plasmid evidence="7">unnamed1</plasmid>
    </source>
</reference>
<dbReference type="FunFam" id="3.40.50.720:FF:000084">
    <property type="entry name" value="Short-chain dehydrogenase reductase"/>
    <property type="match status" value="1"/>
</dbReference>
<proteinExistence type="inferred from homology"/>
<dbReference type="InterPro" id="IPR020904">
    <property type="entry name" value="Sc_DH/Rdtase_CS"/>
</dbReference>
<evidence type="ECO:0000256" key="2">
    <source>
        <dbReference type="ARBA" id="ARBA00023002"/>
    </source>
</evidence>
<keyword evidence="5" id="KW-0753">Steroid metabolism</keyword>
<dbReference type="InterPro" id="IPR036291">
    <property type="entry name" value="NAD(P)-bd_dom_sf"/>
</dbReference>
<evidence type="ECO:0000256" key="5">
    <source>
        <dbReference type="ARBA" id="ARBA00023221"/>
    </source>
</evidence>
<dbReference type="RefSeq" id="WP_054734555.1">
    <property type="nucleotide sequence ID" value="NZ_CP009430.1"/>
</dbReference>
<dbReference type="GO" id="GO:0008202">
    <property type="term" value="P:steroid metabolic process"/>
    <property type="evidence" value="ECO:0007669"/>
    <property type="project" value="UniProtKB-KW"/>
</dbReference>
<dbReference type="Pfam" id="PF13561">
    <property type="entry name" value="adh_short_C2"/>
    <property type="match status" value="1"/>
</dbReference>
<evidence type="ECO:0000256" key="4">
    <source>
        <dbReference type="ARBA" id="ARBA00023098"/>
    </source>
</evidence>
<keyword evidence="2" id="KW-0560">Oxidoreductase</keyword>
<name>A0AAC9AYU2_SPHMC</name>
<evidence type="ECO:0008006" key="8">
    <source>
        <dbReference type="Google" id="ProtNLM"/>
    </source>
</evidence>
<evidence type="ECO:0000313" key="6">
    <source>
        <dbReference type="EMBL" id="AMU92571.1"/>
    </source>
</evidence>
<evidence type="ECO:0000256" key="3">
    <source>
        <dbReference type="ARBA" id="ARBA00023027"/>
    </source>
</evidence>
<dbReference type="AlphaFoldDB" id="A0AAC9AYU2"/>
<dbReference type="PRINTS" id="PR00080">
    <property type="entry name" value="SDRFAMILY"/>
</dbReference>
<gene>
    <name evidence="6" type="ORF">ATM17_30390</name>
</gene>
<sequence length="278" mass="28320">MAGRLHDKVAVITGAAGGIGAATARAFVDEGARVIVADVQDERGETLAASLGGAARYLHADVTRETEVAATIAMAQQSFGSFDCIVNNAGLIGGAGSIATMDAAHWHATMATLLDSAFFGTKHAAAALIARGVGGSILTTASIASLQGGLGAHPYTTAKHAIVGLTRSVASELAPHRIRVNAVAPGFVVTPLSMGSLGADADETAQRSAAASPMRLPTFPEEIARAFVYLASDDARQVTGQLITVDAGATAAPSVSRYHDGVSRFLGPAELAERFRSL</sequence>